<dbReference type="AlphaFoldDB" id="A0A4R3J9Z4"/>
<evidence type="ECO:0000256" key="1">
    <source>
        <dbReference type="SAM" id="Phobius"/>
    </source>
</evidence>
<reference evidence="2 3" key="1">
    <citation type="submission" date="2019-03" db="EMBL/GenBank/DDBJ databases">
        <title>Genomic Encyclopedia of Type Strains, Phase IV (KMG-IV): sequencing the most valuable type-strain genomes for metagenomic binning, comparative biology and taxonomic classification.</title>
        <authorList>
            <person name="Goeker M."/>
        </authorList>
    </citation>
    <scope>NUCLEOTIDE SEQUENCE [LARGE SCALE GENOMIC DNA]</scope>
    <source>
        <strain evidence="2 3">DSM 104836</strain>
    </source>
</reference>
<sequence length="334" mass="37978">MISSEPAMAGNASNQELLEAGVVFIGNLLICIAFFHPEIQGYGDAIRGWNQFNGLLFDGQQIFKDSNQVILRILMAMTTVCIVMGLVFAGLIERGTLVTYLALPFSAYLATKIKVEFIFFPFALISTNLGWKKETLVISILLALSYATSENNGYIIIVFRIGVIFFQTFRPHVYMVFLAAGAIVFLDANFKYVTTLFPNFAVYSWTRDIVNPEFSHLETVIVFLSSMVMSIQPQMDFMFGLTYAVFLLFATYGWSVFRPNSYVKAFNQAEVRSGFLTILLFTSLTHAFQNARYFFFYLPILARTANVRARRLLVLASWPMTFGLVIYYRFVLEM</sequence>
<feature type="transmembrane region" description="Helical" evidence="1">
    <location>
        <begin position="69"/>
        <end position="92"/>
    </location>
</feature>
<feature type="transmembrane region" description="Helical" evidence="1">
    <location>
        <begin position="20"/>
        <end position="37"/>
    </location>
</feature>
<name>A0A4R3J9Z4_9RHOB</name>
<dbReference type="EMBL" id="SLZU01000008">
    <property type="protein sequence ID" value="TCS62708.1"/>
    <property type="molecule type" value="Genomic_DNA"/>
</dbReference>
<feature type="transmembrane region" description="Helical" evidence="1">
    <location>
        <begin position="172"/>
        <end position="190"/>
    </location>
</feature>
<proteinExistence type="predicted"/>
<feature type="transmembrane region" description="Helical" evidence="1">
    <location>
        <begin position="237"/>
        <end position="255"/>
    </location>
</feature>
<feature type="transmembrane region" description="Helical" evidence="1">
    <location>
        <begin position="136"/>
        <end position="166"/>
    </location>
</feature>
<keyword evidence="1" id="KW-1133">Transmembrane helix</keyword>
<dbReference type="RefSeq" id="WP_132245268.1">
    <property type="nucleotide sequence ID" value="NZ_SLZU01000008.1"/>
</dbReference>
<keyword evidence="1" id="KW-0472">Membrane</keyword>
<organism evidence="2 3">
    <name type="scientific">Primorskyibacter sedentarius</name>
    <dbReference type="NCBI Taxonomy" id="745311"/>
    <lineage>
        <taxon>Bacteria</taxon>
        <taxon>Pseudomonadati</taxon>
        <taxon>Pseudomonadota</taxon>
        <taxon>Alphaproteobacteria</taxon>
        <taxon>Rhodobacterales</taxon>
        <taxon>Roseobacteraceae</taxon>
        <taxon>Primorskyibacter</taxon>
    </lineage>
</organism>
<keyword evidence="1" id="KW-0812">Transmembrane</keyword>
<dbReference type="OrthoDB" id="8480868at2"/>
<feature type="transmembrane region" description="Helical" evidence="1">
    <location>
        <begin position="275"/>
        <end position="300"/>
    </location>
</feature>
<dbReference type="Proteomes" id="UP000295696">
    <property type="component" value="Unassembled WGS sequence"/>
</dbReference>
<protein>
    <submittedName>
        <fullName evidence="2">Uncharacterized protein</fullName>
    </submittedName>
</protein>
<feature type="transmembrane region" description="Helical" evidence="1">
    <location>
        <begin position="312"/>
        <end position="330"/>
    </location>
</feature>
<accession>A0A4R3J9Z4</accession>
<comment type="caution">
    <text evidence="2">The sequence shown here is derived from an EMBL/GenBank/DDBJ whole genome shotgun (WGS) entry which is preliminary data.</text>
</comment>
<evidence type="ECO:0000313" key="3">
    <source>
        <dbReference type="Proteomes" id="UP000295696"/>
    </source>
</evidence>
<evidence type="ECO:0000313" key="2">
    <source>
        <dbReference type="EMBL" id="TCS62708.1"/>
    </source>
</evidence>
<keyword evidence="3" id="KW-1185">Reference proteome</keyword>
<gene>
    <name evidence="2" type="ORF">EDD52_1082</name>
</gene>
<feature type="transmembrane region" description="Helical" evidence="1">
    <location>
        <begin position="98"/>
        <end position="124"/>
    </location>
</feature>